<dbReference type="Pfam" id="PF04339">
    <property type="entry name" value="FemAB_like"/>
    <property type="match status" value="1"/>
</dbReference>
<organism evidence="1 2">
    <name type="scientific">Amycolatopsis keratiniphila</name>
    <dbReference type="NCBI Taxonomy" id="129921"/>
    <lineage>
        <taxon>Bacteria</taxon>
        <taxon>Bacillati</taxon>
        <taxon>Actinomycetota</taxon>
        <taxon>Actinomycetes</taxon>
        <taxon>Pseudonocardiales</taxon>
        <taxon>Pseudonocardiaceae</taxon>
        <taxon>Amycolatopsis</taxon>
        <taxon>Amycolatopsis japonica group</taxon>
    </lineage>
</organism>
<dbReference type="AlphaFoldDB" id="R4T0G7"/>
<evidence type="ECO:0000313" key="1">
    <source>
        <dbReference type="EMBL" id="AGM04487.1"/>
    </source>
</evidence>
<dbReference type="Gene3D" id="3.40.630.30">
    <property type="match status" value="1"/>
</dbReference>
<accession>R4T0G7</accession>
<dbReference type="EMBL" id="CP003410">
    <property type="protein sequence ID" value="AGM04487.1"/>
    <property type="molecule type" value="Genomic_DNA"/>
</dbReference>
<dbReference type="InterPro" id="IPR016181">
    <property type="entry name" value="Acyl_CoA_acyltransferase"/>
</dbReference>
<evidence type="ECO:0008006" key="3">
    <source>
        <dbReference type="Google" id="ProtNLM"/>
    </source>
</evidence>
<dbReference type="InterPro" id="IPR007434">
    <property type="entry name" value="FemAB-like"/>
</dbReference>
<dbReference type="KEGG" id="aoi:AORI_1899"/>
<keyword evidence="2" id="KW-1185">Reference proteome</keyword>
<protein>
    <recommendedName>
        <fullName evidence="3">BioF2-like acetyltransferase domain-containing protein</fullName>
    </recommendedName>
</protein>
<dbReference type="PATRIC" id="fig|1156913.3.peg.1945"/>
<evidence type="ECO:0000313" key="2">
    <source>
        <dbReference type="Proteomes" id="UP000013968"/>
    </source>
</evidence>
<dbReference type="Proteomes" id="UP000013968">
    <property type="component" value="Chromosome"/>
</dbReference>
<dbReference type="HOGENOM" id="CLU_711046_0_0_11"/>
<proteinExistence type="predicted"/>
<dbReference type="SUPFAM" id="SSF55729">
    <property type="entry name" value="Acyl-CoA N-acyltransferases (Nat)"/>
    <property type="match status" value="1"/>
</dbReference>
<gene>
    <name evidence="1" type="ORF">AORI_1899</name>
</gene>
<name>R4T0G7_9PSEU</name>
<reference evidence="1 2" key="1">
    <citation type="journal article" date="2013" name="BMC Genomics">
        <title>ContigScape: a Cytoscape plugin facilitating microbial genome gap closing.</title>
        <authorList>
            <person name="Tang B."/>
            <person name="Wang Q."/>
            <person name="Yang M."/>
            <person name="Xie F."/>
            <person name="Zhu Y."/>
            <person name="Zhuo Y."/>
            <person name="Wang S."/>
            <person name="Gao H."/>
            <person name="Ding X."/>
            <person name="Zhang L."/>
            <person name="Zhao G."/>
            <person name="Zheng H."/>
        </authorList>
    </citation>
    <scope>NUCLEOTIDE SEQUENCE [LARGE SCALE GENOMIC DNA]</scope>
    <source>
        <strain evidence="1 2">HCCB10007</strain>
    </source>
</reference>
<sequence>MTWTVDIATSVHEFTPHDWDVLAEPAGCYASWSWTAFAEAETGRRCAYVFARDGRGLAAVMPLWFTTADEHEFRTPALLLGDLGVTGVCYAVMGFQKSYRSGVLSRDGIDSRSLIPPLTEAANRHAAEHGASGVLALYADTSTMLRLTGVLGIRRAVLLDGCAGIEVPADGLEGYLDRFSHQRRGQIRREMRKFAGAGYEVGVESLASCLREFAPLAAQLESRHGVGGDAEEMLASLTRQAKAGDEHTSVFTARRDGALAAACLSYHSWPDLLVRMFGKDYDRPDKAEYFNLLVYEPLRYAITRGFDWVELGHSTAAAKVARGANFRALWAVDLSDRPLWTEQRGRAHTANRYELLTAEATKLRSVAPASLWSDLSPELAESVGVLSR</sequence>
<dbReference type="RefSeq" id="WP_016332288.1">
    <property type="nucleotide sequence ID" value="NC_021252.1"/>
</dbReference>